<evidence type="ECO:0000313" key="1">
    <source>
        <dbReference type="EMBL" id="VTT60786.1"/>
    </source>
</evidence>
<comment type="caution">
    <text evidence="1">The sequence shown here is derived from an EMBL/GenBank/DDBJ whole genome shotgun (WGS) entry which is preliminary data.</text>
</comment>
<gene>
    <name evidence="1" type="ORF">C2S_4286</name>
</gene>
<feature type="non-terminal residue" evidence="1">
    <location>
        <position position="1"/>
    </location>
</feature>
<name>A0A9Q9U6M3_FUSFU</name>
<organism evidence="1 2">
    <name type="scientific">Fusarium fujikuroi</name>
    <name type="common">Bakanae and foot rot disease fungus</name>
    <name type="synonym">Gibberella fujikuroi</name>
    <dbReference type="NCBI Taxonomy" id="5127"/>
    <lineage>
        <taxon>Eukaryota</taxon>
        <taxon>Fungi</taxon>
        <taxon>Dikarya</taxon>
        <taxon>Ascomycota</taxon>
        <taxon>Pezizomycotina</taxon>
        <taxon>Sordariomycetes</taxon>
        <taxon>Hypocreomycetidae</taxon>
        <taxon>Hypocreales</taxon>
        <taxon>Nectriaceae</taxon>
        <taxon>Fusarium</taxon>
        <taxon>Fusarium fujikuroi species complex</taxon>
    </lineage>
</organism>
<evidence type="ECO:0000313" key="2">
    <source>
        <dbReference type="Proteomes" id="UP000760494"/>
    </source>
</evidence>
<accession>A0A9Q9U6M3</accession>
<dbReference type="Proteomes" id="UP000760494">
    <property type="component" value="Unassembled WGS sequence"/>
</dbReference>
<sequence>LGFEDSKVRTIIFSFVRQRPALPVAHHVSNQETPQMRGTTIAENISCGIHHMLFGGRGMLLKATRRTLVIDVKPAERLIVAGWL</sequence>
<feature type="non-terminal residue" evidence="1">
    <location>
        <position position="84"/>
    </location>
</feature>
<dbReference type="AlphaFoldDB" id="A0A9Q9U6M3"/>
<dbReference type="EMBL" id="CABFJX010000046">
    <property type="protein sequence ID" value="VTT60786.1"/>
    <property type="molecule type" value="Genomic_DNA"/>
</dbReference>
<protein>
    <submittedName>
        <fullName evidence="1">Uncharacterized protein</fullName>
    </submittedName>
</protein>
<reference evidence="1" key="1">
    <citation type="submission" date="2019-05" db="EMBL/GenBank/DDBJ databases">
        <authorList>
            <person name="Piombo E."/>
        </authorList>
    </citation>
    <scope>NUCLEOTIDE SEQUENCE</scope>
    <source>
        <strain evidence="1">C2S</strain>
    </source>
</reference>
<proteinExistence type="predicted"/>